<comment type="subcellular location">
    <subcellularLocation>
        <location evidence="8">Cell membrane</location>
        <topology evidence="8">Multi-pass membrane protein</topology>
    </subcellularLocation>
    <subcellularLocation>
        <location evidence="1">Membrane</location>
        <topology evidence="1">Multi-pass membrane protein</topology>
    </subcellularLocation>
</comment>
<feature type="transmembrane region" description="Helical" evidence="8">
    <location>
        <begin position="20"/>
        <end position="45"/>
    </location>
</feature>
<evidence type="ECO:0000256" key="6">
    <source>
        <dbReference type="ARBA" id="ARBA00035642"/>
    </source>
</evidence>
<keyword evidence="2 8" id="KW-0813">Transport</keyword>
<keyword evidence="5 8" id="KW-0472">Membrane</keyword>
<gene>
    <name evidence="10" type="ORF">SAMN04489857_0031</name>
</gene>
<dbReference type="CDD" id="cd06261">
    <property type="entry name" value="TM_PBP2"/>
    <property type="match status" value="1"/>
</dbReference>
<organism evidence="10 11">
    <name type="scientific">Parafannyhessea umbonata</name>
    <dbReference type="NCBI Taxonomy" id="604330"/>
    <lineage>
        <taxon>Bacteria</taxon>
        <taxon>Bacillati</taxon>
        <taxon>Actinomycetota</taxon>
        <taxon>Coriobacteriia</taxon>
        <taxon>Coriobacteriales</taxon>
        <taxon>Atopobiaceae</taxon>
        <taxon>Parafannyhessea</taxon>
    </lineage>
</organism>
<feature type="transmembrane region" description="Helical" evidence="8">
    <location>
        <begin position="57"/>
        <end position="77"/>
    </location>
</feature>
<dbReference type="SUPFAM" id="SSF53850">
    <property type="entry name" value="Periplasmic binding protein-like II"/>
    <property type="match status" value="1"/>
</dbReference>
<dbReference type="SUPFAM" id="SSF161098">
    <property type="entry name" value="MetI-like"/>
    <property type="match status" value="1"/>
</dbReference>
<feature type="transmembrane region" description="Helical" evidence="8">
    <location>
        <begin position="83"/>
        <end position="102"/>
    </location>
</feature>
<dbReference type="InterPro" id="IPR007210">
    <property type="entry name" value="ABC_Gly_betaine_transp_sub-bd"/>
</dbReference>
<evidence type="ECO:0000313" key="11">
    <source>
        <dbReference type="Proteomes" id="UP000199480"/>
    </source>
</evidence>
<comment type="similarity">
    <text evidence="8">Belongs to the binding-protein-dependent transport system permease family.</text>
</comment>
<feature type="domain" description="ABC transmembrane type-1" evidence="9">
    <location>
        <begin position="20"/>
        <end position="199"/>
    </location>
</feature>
<name>A0A1H1KRB3_9ACTN</name>
<feature type="transmembrane region" description="Helical" evidence="8">
    <location>
        <begin position="150"/>
        <end position="173"/>
    </location>
</feature>
<dbReference type="AlphaFoldDB" id="A0A1H1KRB3"/>
<feature type="transmembrane region" description="Helical" evidence="8">
    <location>
        <begin position="220"/>
        <end position="241"/>
    </location>
</feature>
<evidence type="ECO:0000256" key="8">
    <source>
        <dbReference type="RuleBase" id="RU363032"/>
    </source>
</evidence>
<dbReference type="CDD" id="cd13612">
    <property type="entry name" value="PBP2_ProWX"/>
    <property type="match status" value="1"/>
</dbReference>
<dbReference type="PANTHER" id="PTHR30177:SF4">
    <property type="entry name" value="OSMOPROTECTANT IMPORT PERMEASE PROTEIN OSMW"/>
    <property type="match status" value="1"/>
</dbReference>
<dbReference type="PANTHER" id="PTHR30177">
    <property type="entry name" value="GLYCINE BETAINE/L-PROLINE TRANSPORT SYSTEM PERMEASE PROTEIN PROW"/>
    <property type="match status" value="1"/>
</dbReference>
<dbReference type="OrthoDB" id="3233284at2"/>
<dbReference type="InterPro" id="IPR051204">
    <property type="entry name" value="ABC_transp_perm/SBD"/>
</dbReference>
<reference evidence="11" key="1">
    <citation type="submission" date="2016-10" db="EMBL/GenBank/DDBJ databases">
        <authorList>
            <person name="Varghese N."/>
            <person name="Submissions S."/>
        </authorList>
    </citation>
    <scope>NUCLEOTIDE SEQUENCE [LARGE SCALE GENOMIC DNA]</scope>
    <source>
        <strain evidence="11">DSM 22620</strain>
    </source>
</reference>
<dbReference type="Pfam" id="PF04069">
    <property type="entry name" value="OpuAC"/>
    <property type="match status" value="1"/>
</dbReference>
<evidence type="ECO:0000256" key="3">
    <source>
        <dbReference type="ARBA" id="ARBA00022692"/>
    </source>
</evidence>
<sequence length="514" mass="55586">MLAQAWNLLVQRWDFFQGLLVEHVEICLVAILIAIVFGGIAGILISEYQKAAKPTLGVVNFLYTIPSISMLGFLIPFSGVGDATAVIALTIYALLPMVRSTYTGMTNVDPAIMEAARGMGGTRMQTLVRVQLPLALPVIMSGIRNMVTMTIALGGIASYIGAGGLGVAIYRGITTNNTAMTIVGSLLIAVLALVVDAILGFVEKRMQMRGQRARRTNRRLAIGAVLVCAAAALGATVPGMLAGPSDTINVATKPMTEQYIMGEALKMLIEHDTNLKVDLTEGVAGGTSNLEAGMESGQFDLYPEYTGTGWAAVLKNKGTYSEDEFDQLQADYNKKLDMSWVGMYGFGNTFGIAVRNDIVQKYDLKTYSDLAKVAGQLNLGAEPDFFEREDGYDALCSTYGMSFGKTTEMDAGLKYDALAQDSVDAIIIYTTDGKLSTADATVLTDDKGFFPSYQCGNVVRNQTLQEHPELRAELKKLQGTISEEDMARMNYEVEEEKKDPKAVAREFLSSKGLI</sequence>
<evidence type="ECO:0000313" key="10">
    <source>
        <dbReference type="EMBL" id="SDR64794.1"/>
    </source>
</evidence>
<dbReference type="InterPro" id="IPR035906">
    <property type="entry name" value="MetI-like_sf"/>
</dbReference>
<evidence type="ECO:0000256" key="7">
    <source>
        <dbReference type="ARBA" id="ARBA00035652"/>
    </source>
</evidence>
<dbReference type="Gene3D" id="3.40.190.10">
    <property type="entry name" value="Periplasmic binding protein-like II"/>
    <property type="match status" value="1"/>
</dbReference>
<dbReference type="GO" id="GO:0022857">
    <property type="term" value="F:transmembrane transporter activity"/>
    <property type="evidence" value="ECO:0007669"/>
    <property type="project" value="InterPro"/>
</dbReference>
<comment type="similarity">
    <text evidence="7">In the N-terminal section; belongs to the binding-protein-dependent transport system permease family.</text>
</comment>
<evidence type="ECO:0000259" key="9">
    <source>
        <dbReference type="PROSITE" id="PS50928"/>
    </source>
</evidence>
<dbReference type="RefSeq" id="WP_090861105.1">
    <property type="nucleotide sequence ID" value="NZ_LT629759.1"/>
</dbReference>
<dbReference type="EMBL" id="LT629759">
    <property type="protein sequence ID" value="SDR64794.1"/>
    <property type="molecule type" value="Genomic_DNA"/>
</dbReference>
<comment type="similarity">
    <text evidence="6">In the C-terminal section; belongs to the OsmX family.</text>
</comment>
<dbReference type="InterPro" id="IPR000515">
    <property type="entry name" value="MetI-like"/>
</dbReference>
<evidence type="ECO:0000256" key="4">
    <source>
        <dbReference type="ARBA" id="ARBA00022989"/>
    </source>
</evidence>
<keyword evidence="4 8" id="KW-1133">Transmembrane helix</keyword>
<dbReference type="GO" id="GO:0043190">
    <property type="term" value="C:ATP-binding cassette (ABC) transporter complex"/>
    <property type="evidence" value="ECO:0007669"/>
    <property type="project" value="InterPro"/>
</dbReference>
<dbReference type="FunFam" id="1.10.3720.10:FF:000001">
    <property type="entry name" value="Glycine betaine ABC transporter, permease"/>
    <property type="match status" value="1"/>
</dbReference>
<accession>A0A1H1KRB3</accession>
<dbReference type="Gene3D" id="1.10.3720.10">
    <property type="entry name" value="MetI-like"/>
    <property type="match status" value="1"/>
</dbReference>
<dbReference type="GeneID" id="78499415"/>
<protein>
    <submittedName>
        <fullName evidence="10">Osmoprotectant transport system permease protein</fullName>
    </submittedName>
</protein>
<evidence type="ECO:0000256" key="5">
    <source>
        <dbReference type="ARBA" id="ARBA00023136"/>
    </source>
</evidence>
<dbReference type="Proteomes" id="UP000199480">
    <property type="component" value="Chromosome I"/>
</dbReference>
<feature type="transmembrane region" description="Helical" evidence="8">
    <location>
        <begin position="179"/>
        <end position="199"/>
    </location>
</feature>
<keyword evidence="3 8" id="KW-0812">Transmembrane</keyword>
<dbReference type="Pfam" id="PF00528">
    <property type="entry name" value="BPD_transp_1"/>
    <property type="match status" value="1"/>
</dbReference>
<evidence type="ECO:0000256" key="2">
    <source>
        <dbReference type="ARBA" id="ARBA00022448"/>
    </source>
</evidence>
<dbReference type="PROSITE" id="PS50928">
    <property type="entry name" value="ABC_TM1"/>
    <property type="match status" value="1"/>
</dbReference>
<proteinExistence type="inferred from homology"/>
<dbReference type="Gene3D" id="3.40.190.120">
    <property type="entry name" value="Osmoprotection protein (prox), domain 2"/>
    <property type="match status" value="1"/>
</dbReference>
<evidence type="ECO:0000256" key="1">
    <source>
        <dbReference type="ARBA" id="ARBA00004141"/>
    </source>
</evidence>
<dbReference type="GO" id="GO:0031460">
    <property type="term" value="P:glycine betaine transport"/>
    <property type="evidence" value="ECO:0007669"/>
    <property type="project" value="TreeGrafter"/>
</dbReference>